<accession>A0ABR0Q148</accession>
<name>A0ABR0Q148_GOSAR</name>
<comment type="caution">
    <text evidence="2">The sequence shown here is derived from an EMBL/GenBank/DDBJ whole genome shotgun (WGS) entry which is preliminary data.</text>
</comment>
<feature type="region of interest" description="Disordered" evidence="1">
    <location>
        <begin position="290"/>
        <end position="367"/>
    </location>
</feature>
<feature type="compositionally biased region" description="Low complexity" evidence="1">
    <location>
        <begin position="242"/>
        <end position="252"/>
    </location>
</feature>
<evidence type="ECO:0000313" key="3">
    <source>
        <dbReference type="Proteomes" id="UP001358586"/>
    </source>
</evidence>
<feature type="compositionally biased region" description="Basic and acidic residues" evidence="1">
    <location>
        <begin position="354"/>
        <end position="367"/>
    </location>
</feature>
<reference evidence="2 3" key="1">
    <citation type="submission" date="2023-03" db="EMBL/GenBank/DDBJ databases">
        <title>WGS of Gossypium arboreum.</title>
        <authorList>
            <person name="Yu D."/>
        </authorList>
    </citation>
    <scope>NUCLEOTIDE SEQUENCE [LARGE SCALE GENOMIC DNA]</scope>
    <source>
        <tissue evidence="2">Leaf</tissue>
    </source>
</reference>
<sequence>MIPVKHSLKFRFSKENSAPIASKRRLEAEVLDGGPPEKRPKTVVDSPQCSAVVKTLMQHPTLETAVVTRISSEKRQQTAKGLRFSTDIAPKAEGVGLGFTTSNPKALRAAMLKCRFADTIFKAQQKMKGEGENADPRKLKQEKERFERRLVDEKSVLEAELLKFKKQRERDRKAARIALQNMKNTARIEINWEAEREFEILIGSSSSPGTGVVHQTRDEEIEEEDHQKRHSDEDETFYFRYSSAVAPPSSSSYNPIQATSKSTGGGGGSGGLAPSKSTLHECRVGWHLSYECPKNRLGPRERPVPKKGRRGGGGGEKREDGGDPGEEKSEGGEGFEEENWASVVDGTAEEMAEEKEKKKDDKKRQLF</sequence>
<evidence type="ECO:0000313" key="2">
    <source>
        <dbReference type="EMBL" id="KAK5833023.1"/>
    </source>
</evidence>
<evidence type="ECO:0000256" key="1">
    <source>
        <dbReference type="SAM" id="MobiDB-lite"/>
    </source>
</evidence>
<feature type="region of interest" description="Disordered" evidence="1">
    <location>
        <begin position="204"/>
        <end position="277"/>
    </location>
</feature>
<protein>
    <submittedName>
        <fullName evidence="2">Uncharacterized protein</fullName>
    </submittedName>
</protein>
<organism evidence="2 3">
    <name type="scientific">Gossypium arboreum</name>
    <name type="common">Tree cotton</name>
    <name type="synonym">Gossypium nanking</name>
    <dbReference type="NCBI Taxonomy" id="29729"/>
    <lineage>
        <taxon>Eukaryota</taxon>
        <taxon>Viridiplantae</taxon>
        <taxon>Streptophyta</taxon>
        <taxon>Embryophyta</taxon>
        <taxon>Tracheophyta</taxon>
        <taxon>Spermatophyta</taxon>
        <taxon>Magnoliopsida</taxon>
        <taxon>eudicotyledons</taxon>
        <taxon>Gunneridae</taxon>
        <taxon>Pentapetalae</taxon>
        <taxon>rosids</taxon>
        <taxon>malvids</taxon>
        <taxon>Malvales</taxon>
        <taxon>Malvaceae</taxon>
        <taxon>Malvoideae</taxon>
        <taxon>Gossypium</taxon>
    </lineage>
</organism>
<dbReference type="InterPro" id="IPR052442">
    <property type="entry name" value="Env_Response_Regulator"/>
</dbReference>
<feature type="compositionally biased region" description="Basic and acidic residues" evidence="1">
    <location>
        <begin position="315"/>
        <end position="331"/>
    </location>
</feature>
<feature type="region of interest" description="Disordered" evidence="1">
    <location>
        <begin position="26"/>
        <end position="46"/>
    </location>
</feature>
<dbReference type="PANTHER" id="PTHR46136:SF19">
    <property type="entry name" value="TRANSCRIPTION FACTOR GTE12"/>
    <property type="match status" value="1"/>
</dbReference>
<dbReference type="PANTHER" id="PTHR46136">
    <property type="entry name" value="TRANSCRIPTION FACTOR GTE8"/>
    <property type="match status" value="1"/>
</dbReference>
<proteinExistence type="predicted"/>
<dbReference type="EMBL" id="JARKNE010000005">
    <property type="protein sequence ID" value="KAK5833023.1"/>
    <property type="molecule type" value="Genomic_DNA"/>
</dbReference>
<dbReference type="Proteomes" id="UP001358586">
    <property type="component" value="Chromosome 5"/>
</dbReference>
<gene>
    <name evidence="2" type="ORF">PVK06_016833</name>
</gene>
<keyword evidence="3" id="KW-1185">Reference proteome</keyword>
<feature type="compositionally biased region" description="Polar residues" evidence="1">
    <location>
        <begin position="253"/>
        <end position="262"/>
    </location>
</feature>